<proteinExistence type="predicted"/>
<keyword evidence="7" id="KW-0067">ATP-binding</keyword>
<dbReference type="PANTHER" id="PTHR41523:SF7">
    <property type="entry name" value="HISTIDINE KINASE"/>
    <property type="match status" value="1"/>
</dbReference>
<dbReference type="AlphaFoldDB" id="A0AAX1UIK0"/>
<reference evidence="9 10" key="1">
    <citation type="submission" date="2018-08" db="EMBL/GenBank/DDBJ databases">
        <title>Draft genome sequence of Rhodobacter sphaeroides FY.</title>
        <authorList>
            <person name="Rayyan A."/>
            <person name="Meyer T.E."/>
            <person name="Kyndt J.A."/>
        </authorList>
    </citation>
    <scope>NUCLEOTIDE SEQUENCE [LARGE SCALE GENOMIC DNA]</scope>
    <source>
        <strain evidence="9 10">FY</strain>
    </source>
</reference>
<evidence type="ECO:0000256" key="5">
    <source>
        <dbReference type="ARBA" id="ARBA00022741"/>
    </source>
</evidence>
<dbReference type="EC" id="2.7.13.3" evidence="2"/>
<evidence type="ECO:0000256" key="1">
    <source>
        <dbReference type="ARBA" id="ARBA00000085"/>
    </source>
</evidence>
<evidence type="ECO:0000313" key="10">
    <source>
        <dbReference type="Proteomes" id="UP000266305"/>
    </source>
</evidence>
<keyword evidence="6 9" id="KW-0418">Kinase</keyword>
<evidence type="ECO:0000256" key="2">
    <source>
        <dbReference type="ARBA" id="ARBA00012438"/>
    </source>
</evidence>
<protein>
    <recommendedName>
        <fullName evidence="2">histidine kinase</fullName>
        <ecNumber evidence="2">2.7.13.3</ecNumber>
    </recommendedName>
</protein>
<keyword evidence="3" id="KW-0597">Phosphoprotein</keyword>
<accession>A0AAX1UIK0</accession>
<dbReference type="Gene3D" id="3.30.565.10">
    <property type="entry name" value="Histidine kinase-like ATPase, C-terminal domain"/>
    <property type="match status" value="1"/>
</dbReference>
<evidence type="ECO:0000259" key="8">
    <source>
        <dbReference type="SMART" id="SM00911"/>
    </source>
</evidence>
<evidence type="ECO:0000256" key="4">
    <source>
        <dbReference type="ARBA" id="ARBA00022679"/>
    </source>
</evidence>
<keyword evidence="5" id="KW-0547">Nucleotide-binding</keyword>
<dbReference type="EMBL" id="QWGP01000021">
    <property type="protein sequence ID" value="RHZ92771.1"/>
    <property type="molecule type" value="Genomic_DNA"/>
</dbReference>
<dbReference type="SUPFAM" id="SSF55874">
    <property type="entry name" value="ATPase domain of HSP90 chaperone/DNA topoisomerase II/histidine kinase"/>
    <property type="match status" value="1"/>
</dbReference>
<feature type="domain" description="Signal transduction histidine kinase HWE region" evidence="8">
    <location>
        <begin position="168"/>
        <end position="249"/>
    </location>
</feature>
<dbReference type="SMART" id="SM00911">
    <property type="entry name" value="HWE_HK"/>
    <property type="match status" value="1"/>
</dbReference>
<sequence length="356" mass="38948">MTDPFAFLDLSLPMAQRVAALDWAVTPLGPIEDWPPALKVSVAMTLNSGFAQCLCWGPDHIAIYNDAFVPILGNKGDCLGLPFSVIWHEAWPSIGPIAAKAMAGESTFIKDFPLSVLRDDRGMEKAFFTFSYSPVADEAGVIRGFIDTVVETTDRVRFERRAAISNRELVHRMKNSYALVSAVVRQSARLAATVEDLTEKLLHRLEDMGQAQNILSLRGSSRATVTEVLAHVHRRLDDKGCRFLASGPEVSLTDKQTFALTLAMFELATNAVKYGALSTNEGRVVVDWSDQRDAGTRRLRLSWTERGGPPVAPPSHHGFGSLLVKQVLAAEFDGTVEVSYEPAGLHFELIAPLNGA</sequence>
<dbReference type="RefSeq" id="WP_119000775.1">
    <property type="nucleotide sequence ID" value="NZ_QWGP01000021.1"/>
</dbReference>
<evidence type="ECO:0000256" key="6">
    <source>
        <dbReference type="ARBA" id="ARBA00022777"/>
    </source>
</evidence>
<keyword evidence="4" id="KW-0808">Transferase</keyword>
<dbReference type="Proteomes" id="UP000266305">
    <property type="component" value="Unassembled WGS sequence"/>
</dbReference>
<dbReference type="PANTHER" id="PTHR41523">
    <property type="entry name" value="TWO-COMPONENT SYSTEM SENSOR PROTEIN"/>
    <property type="match status" value="1"/>
</dbReference>
<evidence type="ECO:0000313" key="9">
    <source>
        <dbReference type="EMBL" id="RHZ92771.1"/>
    </source>
</evidence>
<gene>
    <name evidence="9" type="ORF">D1114_16330</name>
</gene>
<evidence type="ECO:0000256" key="3">
    <source>
        <dbReference type="ARBA" id="ARBA00022553"/>
    </source>
</evidence>
<evidence type="ECO:0000256" key="7">
    <source>
        <dbReference type="ARBA" id="ARBA00022840"/>
    </source>
</evidence>
<dbReference type="Pfam" id="PF07536">
    <property type="entry name" value="HWE_HK"/>
    <property type="match status" value="1"/>
</dbReference>
<name>A0AAX1UIK0_CERSP</name>
<dbReference type="Gene3D" id="3.30.450.20">
    <property type="entry name" value="PAS domain"/>
    <property type="match status" value="1"/>
</dbReference>
<organism evidence="9 10">
    <name type="scientific">Cereibacter sphaeroides</name>
    <name type="common">Rhodobacter sphaeroides</name>
    <dbReference type="NCBI Taxonomy" id="1063"/>
    <lineage>
        <taxon>Bacteria</taxon>
        <taxon>Pseudomonadati</taxon>
        <taxon>Pseudomonadota</taxon>
        <taxon>Alphaproteobacteria</taxon>
        <taxon>Rhodobacterales</taxon>
        <taxon>Paracoccaceae</taxon>
        <taxon>Cereibacter</taxon>
    </lineage>
</organism>
<dbReference type="GO" id="GO:0005524">
    <property type="term" value="F:ATP binding"/>
    <property type="evidence" value="ECO:0007669"/>
    <property type="project" value="UniProtKB-KW"/>
</dbReference>
<comment type="catalytic activity">
    <reaction evidence="1">
        <text>ATP + protein L-histidine = ADP + protein N-phospho-L-histidine.</text>
        <dbReference type="EC" id="2.7.13.3"/>
    </reaction>
</comment>
<dbReference type="InterPro" id="IPR011102">
    <property type="entry name" value="Sig_transdc_His_kinase_HWE"/>
</dbReference>
<comment type="caution">
    <text evidence="9">The sequence shown here is derived from an EMBL/GenBank/DDBJ whole genome shotgun (WGS) entry which is preliminary data.</text>
</comment>
<dbReference type="InterPro" id="IPR036890">
    <property type="entry name" value="HATPase_C_sf"/>
</dbReference>
<dbReference type="GO" id="GO:0004673">
    <property type="term" value="F:protein histidine kinase activity"/>
    <property type="evidence" value="ECO:0007669"/>
    <property type="project" value="UniProtKB-EC"/>
</dbReference>